<dbReference type="Gene3D" id="1.20.1270.10">
    <property type="match status" value="1"/>
</dbReference>
<protein>
    <submittedName>
        <fullName evidence="2">Uncharacterized protein</fullName>
    </submittedName>
</protein>
<evidence type="ECO:0000256" key="1">
    <source>
        <dbReference type="SAM" id="MobiDB-lite"/>
    </source>
</evidence>
<comment type="caution">
    <text evidence="2">The sequence shown here is derived from an EMBL/GenBank/DDBJ whole genome shotgun (WGS) entry which is preliminary data.</text>
</comment>
<keyword evidence="3" id="KW-1185">Reference proteome</keyword>
<evidence type="ECO:0000313" key="3">
    <source>
        <dbReference type="Proteomes" id="UP000823775"/>
    </source>
</evidence>
<organism evidence="2 3">
    <name type="scientific">Datura stramonium</name>
    <name type="common">Jimsonweed</name>
    <name type="synonym">Common thornapple</name>
    <dbReference type="NCBI Taxonomy" id="4076"/>
    <lineage>
        <taxon>Eukaryota</taxon>
        <taxon>Viridiplantae</taxon>
        <taxon>Streptophyta</taxon>
        <taxon>Embryophyta</taxon>
        <taxon>Tracheophyta</taxon>
        <taxon>Spermatophyta</taxon>
        <taxon>Magnoliopsida</taxon>
        <taxon>eudicotyledons</taxon>
        <taxon>Gunneridae</taxon>
        <taxon>Pentapetalae</taxon>
        <taxon>asterids</taxon>
        <taxon>lamiids</taxon>
        <taxon>Solanales</taxon>
        <taxon>Solanaceae</taxon>
        <taxon>Solanoideae</taxon>
        <taxon>Datureae</taxon>
        <taxon>Datura</taxon>
    </lineage>
</organism>
<feature type="region of interest" description="Disordered" evidence="1">
    <location>
        <begin position="1"/>
        <end position="73"/>
    </location>
</feature>
<name>A0ABS8UNZ9_DATST</name>
<dbReference type="EMBL" id="JACEIK010002306">
    <property type="protein sequence ID" value="MCD9560350.1"/>
    <property type="molecule type" value="Genomic_DNA"/>
</dbReference>
<gene>
    <name evidence="2" type="ORF">HAX54_018972</name>
</gene>
<reference evidence="2 3" key="1">
    <citation type="journal article" date="2021" name="BMC Genomics">
        <title>Datura genome reveals duplications of psychoactive alkaloid biosynthetic genes and high mutation rate following tissue culture.</title>
        <authorList>
            <person name="Rajewski A."/>
            <person name="Carter-House D."/>
            <person name="Stajich J."/>
            <person name="Litt A."/>
        </authorList>
    </citation>
    <scope>NUCLEOTIDE SEQUENCE [LARGE SCALE GENOMIC DNA]</scope>
    <source>
        <strain evidence="2">AR-01</strain>
    </source>
</reference>
<feature type="compositionally biased region" description="Polar residues" evidence="1">
    <location>
        <begin position="45"/>
        <end position="55"/>
    </location>
</feature>
<dbReference type="Proteomes" id="UP000823775">
    <property type="component" value="Unassembled WGS sequence"/>
</dbReference>
<evidence type="ECO:0000313" key="2">
    <source>
        <dbReference type="EMBL" id="MCD9560350.1"/>
    </source>
</evidence>
<sequence>MQRMKVSGMRKMSQHQDADEFKDKRKDLERTSNPVISKKYEDDVNGTTMDENSSVGGDAESRSSAGSKVEKDD</sequence>
<dbReference type="InterPro" id="IPR029048">
    <property type="entry name" value="HSP70_C_sf"/>
</dbReference>
<dbReference type="SUPFAM" id="SSF100934">
    <property type="entry name" value="Heat shock protein 70kD (HSP70), C-terminal subdomain"/>
    <property type="match status" value="1"/>
</dbReference>
<proteinExistence type="predicted"/>
<accession>A0ABS8UNZ9</accession>
<feature type="compositionally biased region" description="Basic and acidic residues" evidence="1">
    <location>
        <begin position="14"/>
        <end position="30"/>
    </location>
</feature>